<dbReference type="Gene3D" id="3.30.56.30">
    <property type="entry name" value="Signal recognition particle, SRP19-like subunit"/>
    <property type="match status" value="1"/>
</dbReference>
<evidence type="ECO:0000256" key="1">
    <source>
        <dbReference type="ARBA" id="ARBA00004496"/>
    </source>
</evidence>
<dbReference type="AlphaFoldDB" id="A0A2U9R5D6"/>
<sequence length="286" mass="32611">MVASYSVILTQRNMPSLEEIEDIEDIDNLDMDLAEFDPDLVTPIAPAKPKAQVSRSQDQDQSDISDIFKGMGFNSSPGNQQFQATQPQERNPPMTMYDSMTPEQRKEFKMMQIVYPCYFDKKRTYKEGRRLAIEHCVENPLAKTILDACRILQIPAVFEPEKTHPQDWGNPGRVRVGLKYEKNPTHPVLKTKKQALEAIAEYLKTHPTTFKSVKDLPGPPDLMQSTWEPSEIPVPKGFKMNTIVPMHSFLIMKHPETAGAYMKSAAETEKPVEAKKIKHKIQRIRG</sequence>
<reference evidence="9 10" key="1">
    <citation type="submission" date="2018-06" db="EMBL/GenBank/DDBJ databases">
        <title>Population genomics shows no distinction between pathogenic Candida krusei and environmental Pichia kudriavzevii: One species, four names.</title>
        <authorList>
            <person name="Douglass A.P."/>
            <person name="Offei B."/>
            <person name="Braun-Galleani S."/>
            <person name="Coughlan A.Y."/>
            <person name="Martos A."/>
            <person name="Ortiz-Merino R.A."/>
            <person name="Byrne K.P."/>
            <person name="Wolfe K.H."/>
        </authorList>
    </citation>
    <scope>NUCLEOTIDE SEQUENCE [LARGE SCALE GENOMIC DNA]</scope>
    <source>
        <strain evidence="9 10">CBS573</strain>
    </source>
</reference>
<dbReference type="PANTHER" id="PTHR17453">
    <property type="entry name" value="SIGNAL RECOGNITION PARTICLE 19 KD PROTEIN"/>
    <property type="match status" value="1"/>
</dbReference>
<dbReference type="EMBL" id="CP028775">
    <property type="protein sequence ID" value="AWU76572.1"/>
    <property type="molecule type" value="Genomic_DNA"/>
</dbReference>
<keyword evidence="3" id="KW-0963">Cytoplasm</keyword>
<comment type="subcellular location">
    <subcellularLocation>
        <location evidence="1">Cytoplasm</location>
    </subcellularLocation>
</comment>
<keyword evidence="4" id="KW-0733">Signal recognition particle</keyword>
<dbReference type="GeneID" id="40384367"/>
<evidence type="ECO:0000256" key="7">
    <source>
        <dbReference type="ARBA" id="ARBA00068261"/>
    </source>
</evidence>
<accession>A0A2U9R5D6</accession>
<gene>
    <name evidence="9" type="ORF">C5L36_0C05020</name>
</gene>
<keyword evidence="5" id="KW-0687">Ribonucleoprotein</keyword>
<evidence type="ECO:0000313" key="9">
    <source>
        <dbReference type="EMBL" id="AWU76572.1"/>
    </source>
</evidence>
<protein>
    <recommendedName>
        <fullName evidence="7">Signal recognition particle SEC65 subunit</fullName>
    </recommendedName>
</protein>
<dbReference type="GO" id="GO:0008312">
    <property type="term" value="F:7S RNA binding"/>
    <property type="evidence" value="ECO:0007669"/>
    <property type="project" value="InterPro"/>
</dbReference>
<dbReference type="KEGG" id="pkz:C5L36_0C05020"/>
<dbReference type="InterPro" id="IPR036521">
    <property type="entry name" value="SRP19-like_sf"/>
</dbReference>
<name>A0A2U9R5D6_PICKU</name>
<evidence type="ECO:0000256" key="2">
    <source>
        <dbReference type="ARBA" id="ARBA00008910"/>
    </source>
</evidence>
<dbReference type="Pfam" id="PF01922">
    <property type="entry name" value="SRP19"/>
    <property type="match status" value="1"/>
</dbReference>
<keyword evidence="10" id="KW-1185">Reference proteome</keyword>
<evidence type="ECO:0000256" key="4">
    <source>
        <dbReference type="ARBA" id="ARBA00023135"/>
    </source>
</evidence>
<dbReference type="RefSeq" id="XP_029322049.1">
    <property type="nucleotide sequence ID" value="XM_029466189.1"/>
</dbReference>
<dbReference type="GO" id="GO:0006617">
    <property type="term" value="P:SRP-dependent cotranslational protein targeting to membrane, signal sequence recognition"/>
    <property type="evidence" value="ECO:0007669"/>
    <property type="project" value="TreeGrafter"/>
</dbReference>
<dbReference type="PANTHER" id="PTHR17453:SF0">
    <property type="entry name" value="SIGNAL RECOGNITION PARTICLE 19 KDA PROTEIN"/>
    <property type="match status" value="1"/>
</dbReference>
<feature type="region of interest" description="Disordered" evidence="8">
    <location>
        <begin position="42"/>
        <end position="68"/>
    </location>
</feature>
<dbReference type="GO" id="GO:0005786">
    <property type="term" value="C:signal recognition particle, endoplasmic reticulum targeting"/>
    <property type="evidence" value="ECO:0007669"/>
    <property type="project" value="UniProtKB-KW"/>
</dbReference>
<evidence type="ECO:0000256" key="5">
    <source>
        <dbReference type="ARBA" id="ARBA00023274"/>
    </source>
</evidence>
<dbReference type="InterPro" id="IPR002778">
    <property type="entry name" value="Signal_recog_particle_SRP19"/>
</dbReference>
<comment type="similarity">
    <text evidence="2">Belongs to the SRP19 family.</text>
</comment>
<evidence type="ECO:0000256" key="8">
    <source>
        <dbReference type="SAM" id="MobiDB-lite"/>
    </source>
</evidence>
<comment type="function">
    <text evidence="6">Signal-recognition-particle assembly has a crucial role in targeting secretory proteins to the rough endoplasmic reticulum membrane. It must be involved intimately in the translocation of a wide variety of protein substrates.</text>
</comment>
<evidence type="ECO:0000256" key="3">
    <source>
        <dbReference type="ARBA" id="ARBA00022490"/>
    </source>
</evidence>
<evidence type="ECO:0000256" key="6">
    <source>
        <dbReference type="ARBA" id="ARBA00060225"/>
    </source>
</evidence>
<evidence type="ECO:0000313" key="10">
    <source>
        <dbReference type="Proteomes" id="UP000249293"/>
    </source>
</evidence>
<dbReference type="SUPFAM" id="SSF69695">
    <property type="entry name" value="SRP19"/>
    <property type="match status" value="1"/>
</dbReference>
<dbReference type="Proteomes" id="UP000249293">
    <property type="component" value="Chromosome 3"/>
</dbReference>
<organism evidence="9 10">
    <name type="scientific">Pichia kudriavzevii</name>
    <name type="common">Yeast</name>
    <name type="synonym">Issatchenkia orientalis</name>
    <dbReference type="NCBI Taxonomy" id="4909"/>
    <lineage>
        <taxon>Eukaryota</taxon>
        <taxon>Fungi</taxon>
        <taxon>Dikarya</taxon>
        <taxon>Ascomycota</taxon>
        <taxon>Saccharomycotina</taxon>
        <taxon>Pichiomycetes</taxon>
        <taxon>Pichiales</taxon>
        <taxon>Pichiaceae</taxon>
        <taxon>Pichia</taxon>
    </lineage>
</organism>
<dbReference type="VEuPathDB" id="FungiDB:C5L36_0C05020"/>
<dbReference type="OrthoDB" id="2190947at2759"/>
<dbReference type="STRING" id="4909.A0A2U9R5D6"/>
<dbReference type="FunFam" id="3.30.56.30:FF:000003">
    <property type="entry name" value="Signal recognition particle SEC65 subunit"/>
    <property type="match status" value="1"/>
</dbReference>
<proteinExistence type="inferred from homology"/>